<keyword evidence="4 5" id="KW-0472">Membrane</keyword>
<evidence type="ECO:0000313" key="7">
    <source>
        <dbReference type="EMBL" id="MDY7219171.1"/>
    </source>
</evidence>
<feature type="transmembrane region" description="Helical" evidence="5">
    <location>
        <begin position="263"/>
        <end position="282"/>
    </location>
</feature>
<name>A0ABU5GQ95_9GAMM</name>
<dbReference type="EMBL" id="JAXIVU010000006">
    <property type="protein sequence ID" value="MDY7219171.1"/>
    <property type="molecule type" value="Genomic_DNA"/>
</dbReference>
<evidence type="ECO:0000256" key="5">
    <source>
        <dbReference type="SAM" id="Phobius"/>
    </source>
</evidence>
<reference evidence="7 8" key="1">
    <citation type="submission" date="2023-12" db="EMBL/GenBank/DDBJ databases">
        <title>Denitrificimonas halotolerans sp. nov.,a novel species isolated from landfill leachate.</title>
        <authorList>
            <person name="Wang S."/>
        </authorList>
    </citation>
    <scope>NUCLEOTIDE SEQUENCE [LARGE SCALE GENOMIC DNA]</scope>
    <source>
        <strain evidence="7 8">JX-1</strain>
    </source>
</reference>
<dbReference type="PANTHER" id="PTHR22911:SF6">
    <property type="entry name" value="SOLUTE CARRIER FAMILY 35 MEMBER G1"/>
    <property type="match status" value="1"/>
</dbReference>
<proteinExistence type="predicted"/>
<dbReference type="PANTHER" id="PTHR22911">
    <property type="entry name" value="ACYL-MALONYL CONDENSING ENZYME-RELATED"/>
    <property type="match status" value="1"/>
</dbReference>
<feature type="domain" description="EamA" evidence="6">
    <location>
        <begin position="153"/>
        <end position="280"/>
    </location>
</feature>
<evidence type="ECO:0000256" key="1">
    <source>
        <dbReference type="ARBA" id="ARBA00004141"/>
    </source>
</evidence>
<evidence type="ECO:0000256" key="4">
    <source>
        <dbReference type="ARBA" id="ARBA00023136"/>
    </source>
</evidence>
<accession>A0ABU5GQ95</accession>
<dbReference type="InterPro" id="IPR000620">
    <property type="entry name" value="EamA_dom"/>
</dbReference>
<comment type="subcellular location">
    <subcellularLocation>
        <location evidence="1">Membrane</location>
        <topology evidence="1">Multi-pass membrane protein</topology>
    </subcellularLocation>
</comment>
<organism evidence="7 8">
    <name type="scientific">Denitrificimonas halotolerans</name>
    <dbReference type="NCBI Taxonomy" id="3098930"/>
    <lineage>
        <taxon>Bacteria</taxon>
        <taxon>Pseudomonadati</taxon>
        <taxon>Pseudomonadota</taxon>
        <taxon>Gammaproteobacteria</taxon>
        <taxon>Pseudomonadales</taxon>
        <taxon>Pseudomonadaceae</taxon>
        <taxon>Denitrificimonas</taxon>
    </lineage>
</organism>
<feature type="transmembrane region" description="Helical" evidence="5">
    <location>
        <begin position="79"/>
        <end position="96"/>
    </location>
</feature>
<protein>
    <submittedName>
        <fullName evidence="7">DMT family transporter</fullName>
    </submittedName>
</protein>
<evidence type="ECO:0000256" key="2">
    <source>
        <dbReference type="ARBA" id="ARBA00022692"/>
    </source>
</evidence>
<feature type="transmembrane region" description="Helical" evidence="5">
    <location>
        <begin position="12"/>
        <end position="29"/>
    </location>
</feature>
<dbReference type="SUPFAM" id="SSF103481">
    <property type="entry name" value="Multidrug resistance efflux transporter EmrE"/>
    <property type="match status" value="2"/>
</dbReference>
<feature type="transmembrane region" description="Helical" evidence="5">
    <location>
        <begin position="207"/>
        <end position="225"/>
    </location>
</feature>
<feature type="transmembrane region" description="Helical" evidence="5">
    <location>
        <begin position="147"/>
        <end position="169"/>
    </location>
</feature>
<feature type="domain" description="EamA" evidence="6">
    <location>
        <begin position="11"/>
        <end position="140"/>
    </location>
</feature>
<dbReference type="InterPro" id="IPR037185">
    <property type="entry name" value="EmrE-like"/>
</dbReference>
<comment type="caution">
    <text evidence="7">The sequence shown here is derived from an EMBL/GenBank/DDBJ whole genome shotgun (WGS) entry which is preliminary data.</text>
</comment>
<dbReference type="Gene3D" id="1.10.3730.20">
    <property type="match status" value="1"/>
</dbReference>
<dbReference type="Proteomes" id="UP001294570">
    <property type="component" value="Unassembled WGS sequence"/>
</dbReference>
<feature type="transmembrane region" description="Helical" evidence="5">
    <location>
        <begin position="41"/>
        <end position="58"/>
    </location>
</feature>
<keyword evidence="2 5" id="KW-0812">Transmembrane</keyword>
<dbReference type="RefSeq" id="WP_321553266.1">
    <property type="nucleotide sequence ID" value="NZ_JAXIVU010000006.1"/>
</dbReference>
<feature type="transmembrane region" description="Helical" evidence="5">
    <location>
        <begin position="181"/>
        <end position="201"/>
    </location>
</feature>
<sequence length="285" mass="31332">MIQRRSRPLHGALLLAISSLLFASMGVLIREASITVNNENIVFFRNIIGVVFFLPLLLSKGLKPFKTKRLKSHLMRTTYGLAAMYCFFYAIAHLPLADAMVFTYSAPIFTPVIAYFWLKESLTKRMLFFSLIGLIGVILVAKPSGAVFGSLSLVGLAASLLAASAFVSIREMSNTEPAYRIVFYFAVFSSLISAIPLLWAWQPLNTQQLILLCSAGLLAALGQIIMSHAYSLAPPGLIGPVAYLTIVFAGIYSFILWNELPDFASILGALLIFTASTLTVLWRKH</sequence>
<dbReference type="Pfam" id="PF00892">
    <property type="entry name" value="EamA"/>
    <property type="match status" value="2"/>
</dbReference>
<evidence type="ECO:0000259" key="6">
    <source>
        <dbReference type="Pfam" id="PF00892"/>
    </source>
</evidence>
<evidence type="ECO:0000256" key="3">
    <source>
        <dbReference type="ARBA" id="ARBA00022989"/>
    </source>
</evidence>
<evidence type="ECO:0000313" key="8">
    <source>
        <dbReference type="Proteomes" id="UP001294570"/>
    </source>
</evidence>
<feature type="transmembrane region" description="Helical" evidence="5">
    <location>
        <begin position="125"/>
        <end position="141"/>
    </location>
</feature>
<gene>
    <name evidence="7" type="ORF">TOI97_06260</name>
</gene>
<keyword evidence="3 5" id="KW-1133">Transmembrane helix</keyword>
<keyword evidence="8" id="KW-1185">Reference proteome</keyword>
<feature type="transmembrane region" description="Helical" evidence="5">
    <location>
        <begin position="237"/>
        <end position="257"/>
    </location>
</feature>